<dbReference type="InterPro" id="IPR003829">
    <property type="entry name" value="Pirin_N_dom"/>
</dbReference>
<reference evidence="3" key="1">
    <citation type="submission" date="2024-02" db="EMBL/GenBank/DDBJ databases">
        <title>Tomenella chthoni gen. nov. sp. nov., a member of the family Jonesiaceae isolated from bat guano.</title>
        <authorList>
            <person name="Miller S.L."/>
            <person name="King J."/>
            <person name="Sankaranarayanan K."/>
            <person name="Lawson P.A."/>
        </authorList>
    </citation>
    <scope>NUCLEOTIDE SEQUENCE</scope>
    <source>
        <strain evidence="3">BS-20</strain>
    </source>
</reference>
<dbReference type="AlphaFoldDB" id="A0AAU7DUR1"/>
<evidence type="ECO:0000256" key="1">
    <source>
        <dbReference type="RuleBase" id="RU003457"/>
    </source>
</evidence>
<dbReference type="Gene3D" id="2.60.120.10">
    <property type="entry name" value="Jelly Rolls"/>
    <property type="match status" value="2"/>
</dbReference>
<dbReference type="InterPro" id="IPR011051">
    <property type="entry name" value="RmlC_Cupin_sf"/>
</dbReference>
<proteinExistence type="inferred from homology"/>
<sequence>MSNQEGHSDVTILESGQPCTAVEVLEPRLVPLGGPRAMTVCRTSPQRERSLIRAWCFLDHYGPDSVAETGDMTVPRHLHTGLATVSWLFAGEIAHQEISAPQTDALHGVQLWYALPQATRFSANHFVRYKPQPITIVGLTAHVFIGDLLGSKSAVDPAPRSCLARNCFWTQTPRLP</sequence>
<evidence type="ECO:0000259" key="2">
    <source>
        <dbReference type="Pfam" id="PF02678"/>
    </source>
</evidence>
<dbReference type="SUPFAM" id="SSF51182">
    <property type="entry name" value="RmlC-like cupins"/>
    <property type="match status" value="1"/>
</dbReference>
<dbReference type="EMBL" id="CP146203">
    <property type="protein sequence ID" value="XBH21042.1"/>
    <property type="molecule type" value="Genomic_DNA"/>
</dbReference>
<dbReference type="Pfam" id="PF02678">
    <property type="entry name" value="Pirin"/>
    <property type="match status" value="1"/>
</dbReference>
<organism evidence="3">
    <name type="scientific">Jonesiaceae bacterium BS-20</name>
    <dbReference type="NCBI Taxonomy" id="3120821"/>
    <lineage>
        <taxon>Bacteria</taxon>
        <taxon>Bacillati</taxon>
        <taxon>Actinomycetota</taxon>
        <taxon>Actinomycetes</taxon>
        <taxon>Micrococcales</taxon>
        <taxon>Jonesiaceae</taxon>
    </lineage>
</organism>
<accession>A0AAU7DUR1</accession>
<dbReference type="InterPro" id="IPR014710">
    <property type="entry name" value="RmlC-like_jellyroll"/>
</dbReference>
<name>A0AAU7DUR1_9MICO</name>
<feature type="domain" description="Pirin N-terminal" evidence="2">
    <location>
        <begin position="45"/>
        <end position="97"/>
    </location>
</feature>
<comment type="similarity">
    <text evidence="1">Belongs to the pirin family.</text>
</comment>
<protein>
    <submittedName>
        <fullName evidence="3">Pirin family protein</fullName>
    </submittedName>
</protein>
<evidence type="ECO:0000313" key="3">
    <source>
        <dbReference type="EMBL" id="XBH21042.1"/>
    </source>
</evidence>
<gene>
    <name evidence="3" type="ORF">V5R04_12580</name>
</gene>